<proteinExistence type="predicted"/>
<feature type="domain" description="COR" evidence="2">
    <location>
        <begin position="141"/>
        <end position="290"/>
    </location>
</feature>
<evidence type="ECO:0000259" key="2">
    <source>
        <dbReference type="Pfam" id="PF16095"/>
    </source>
</evidence>
<accession>A0A8S3T952</accession>
<dbReference type="InterPro" id="IPR027417">
    <property type="entry name" value="P-loop_NTPase"/>
</dbReference>
<dbReference type="OrthoDB" id="6116593at2759"/>
<sequence>MDSYFQRIEVESTEILASCWLWDFAGQKDFYATHQAFLSKCAVYLLVTDKLEASYVEKLWTDFDSAAEYVRFWFNSIHCYRPIDPVMSTTNFKIRRQLDPPVIVVCTNEDKVKVNTSSHKGIRENISSQAKLMNDWGKDCPLKWLLFQQVLGKLKETDVPISTTKALKKIARHKDIGITDDEEFVLCLQYYHDIGTIIYFDEETLRNYIILDPEWLVDAFRCLVSDKITDIISLSRDWKVLKERGELTGSLISLLFEKEPKLKFLENKEHLLEVMKRFDIVVNVANSDTLYMPCMMEACSFTAMQKVHG</sequence>
<dbReference type="PANTHER" id="PTHR47679">
    <property type="entry name" value="PROTEIN TORNADO 1"/>
    <property type="match status" value="1"/>
</dbReference>
<dbReference type="Proteomes" id="UP000683360">
    <property type="component" value="Unassembled WGS sequence"/>
</dbReference>
<dbReference type="EMBL" id="CAJPWZ010002045">
    <property type="protein sequence ID" value="CAG2230044.1"/>
    <property type="molecule type" value="Genomic_DNA"/>
</dbReference>
<reference evidence="3" key="1">
    <citation type="submission" date="2021-03" db="EMBL/GenBank/DDBJ databases">
        <authorList>
            <person name="Bekaert M."/>
        </authorList>
    </citation>
    <scope>NUCLEOTIDE SEQUENCE</scope>
</reference>
<dbReference type="Gene3D" id="3.40.50.300">
    <property type="entry name" value="P-loop containing nucleotide triphosphate hydrolases"/>
    <property type="match status" value="1"/>
</dbReference>
<organism evidence="3 4">
    <name type="scientific">Mytilus edulis</name>
    <name type="common">Blue mussel</name>
    <dbReference type="NCBI Taxonomy" id="6550"/>
    <lineage>
        <taxon>Eukaryota</taxon>
        <taxon>Metazoa</taxon>
        <taxon>Spiralia</taxon>
        <taxon>Lophotrochozoa</taxon>
        <taxon>Mollusca</taxon>
        <taxon>Bivalvia</taxon>
        <taxon>Autobranchia</taxon>
        <taxon>Pteriomorphia</taxon>
        <taxon>Mytilida</taxon>
        <taxon>Mytiloidea</taxon>
        <taxon>Mytilidae</taxon>
        <taxon>Mytilinae</taxon>
        <taxon>Mytilus</taxon>
    </lineage>
</organism>
<dbReference type="PANTHER" id="PTHR47679:SF2">
    <property type="entry name" value="C-TERMINAL OF ROC (COR) DOMAIN-CONTAINING PROTEIN"/>
    <property type="match status" value="1"/>
</dbReference>
<gene>
    <name evidence="3" type="ORF">MEDL_42904</name>
</gene>
<name>A0A8S3T952_MYTED</name>
<evidence type="ECO:0000313" key="4">
    <source>
        <dbReference type="Proteomes" id="UP000683360"/>
    </source>
</evidence>
<dbReference type="Pfam" id="PF08477">
    <property type="entry name" value="Roc"/>
    <property type="match status" value="1"/>
</dbReference>
<keyword evidence="4" id="KW-1185">Reference proteome</keyword>
<protein>
    <recommendedName>
        <fullName evidence="2">COR domain-containing protein</fullName>
    </recommendedName>
</protein>
<keyword evidence="1" id="KW-0677">Repeat</keyword>
<dbReference type="Pfam" id="PF16095">
    <property type="entry name" value="COR-A"/>
    <property type="match status" value="1"/>
</dbReference>
<dbReference type="Gene3D" id="1.10.10.10">
    <property type="entry name" value="Winged helix-like DNA-binding domain superfamily/Winged helix DNA-binding domain"/>
    <property type="match status" value="1"/>
</dbReference>
<comment type="caution">
    <text evidence="3">The sequence shown here is derived from an EMBL/GenBank/DDBJ whole genome shotgun (WGS) entry which is preliminary data.</text>
</comment>
<dbReference type="InterPro" id="IPR036388">
    <property type="entry name" value="WH-like_DNA-bd_sf"/>
</dbReference>
<dbReference type="AlphaFoldDB" id="A0A8S3T952"/>
<evidence type="ECO:0000313" key="3">
    <source>
        <dbReference type="EMBL" id="CAG2230044.1"/>
    </source>
</evidence>
<dbReference type="InterPro" id="IPR032171">
    <property type="entry name" value="COR-A"/>
</dbReference>
<dbReference type="SUPFAM" id="SSF52540">
    <property type="entry name" value="P-loop containing nucleoside triphosphate hydrolases"/>
    <property type="match status" value="1"/>
</dbReference>
<evidence type="ECO:0000256" key="1">
    <source>
        <dbReference type="ARBA" id="ARBA00022737"/>
    </source>
</evidence>